<keyword evidence="3" id="KW-1185">Reference proteome</keyword>
<evidence type="ECO:0000313" key="3">
    <source>
        <dbReference type="Proteomes" id="UP001165583"/>
    </source>
</evidence>
<evidence type="ECO:0000313" key="2">
    <source>
        <dbReference type="EMBL" id="MCT2401500.1"/>
    </source>
</evidence>
<dbReference type="InterPro" id="IPR029044">
    <property type="entry name" value="Nucleotide-diphossugar_trans"/>
</dbReference>
<reference evidence="2" key="1">
    <citation type="submission" date="2022-09" db="EMBL/GenBank/DDBJ databases">
        <title>Novosphingobium sp. Nov., a polycyclic aromatic hydrocarbon-degrading bacterium isolated form mangrove sediments in HongKong.</title>
        <authorList>
            <person name="Hu Z."/>
        </authorList>
    </citation>
    <scope>NUCLEOTIDE SEQUENCE</scope>
    <source>
        <strain evidence="2">HK4-1</strain>
    </source>
</reference>
<accession>A0ABT2I9K3</accession>
<feature type="domain" description="Glycosyltransferase 2-like" evidence="1">
    <location>
        <begin position="22"/>
        <end position="189"/>
    </location>
</feature>
<protein>
    <submittedName>
        <fullName evidence="2">Glycosyltransferase</fullName>
        <ecNumber evidence="2">2.4.-.-</ecNumber>
    </submittedName>
</protein>
<evidence type="ECO:0000259" key="1">
    <source>
        <dbReference type="Pfam" id="PF00535"/>
    </source>
</evidence>
<dbReference type="InterPro" id="IPR050834">
    <property type="entry name" value="Glycosyltransf_2"/>
</dbReference>
<dbReference type="PANTHER" id="PTHR43685">
    <property type="entry name" value="GLYCOSYLTRANSFERASE"/>
    <property type="match status" value="1"/>
</dbReference>
<sequence>MSETNVTPPSPPTSAASAPQISVVVVTYNHARYIVRAIESVLAQETGRLLEIIVSEDASTDGTRRIVEDLAARDPRIRLLLSERNLRSNEVVARAIRAARGEYLCILDGDDFWIARDKLERQAAELDGDPAASACFHNAAIVHDDDEQAGDECWTPPTQPKRLGKADIWRGNPFATCAGMLRRSALQDLGPWYADFFPITDWPLYVLCAMHGDLKFVDEVVGAYRLHDGGLFSSRPGADKLRMTSRFYSRMKSVVDARNRKLAARGGAHYFLEWAQEYAHAGQRRLQRLCLWYAARAGVLHKGFPWRLWLKAAMA</sequence>
<proteinExistence type="predicted"/>
<dbReference type="PANTHER" id="PTHR43685:SF11">
    <property type="entry name" value="GLYCOSYLTRANSFERASE TAGX-RELATED"/>
    <property type="match status" value="1"/>
</dbReference>
<dbReference type="GO" id="GO:0016757">
    <property type="term" value="F:glycosyltransferase activity"/>
    <property type="evidence" value="ECO:0007669"/>
    <property type="project" value="UniProtKB-KW"/>
</dbReference>
<keyword evidence="2" id="KW-0808">Transferase</keyword>
<dbReference type="InterPro" id="IPR001173">
    <property type="entry name" value="Glyco_trans_2-like"/>
</dbReference>
<dbReference type="RefSeq" id="WP_260047526.1">
    <property type="nucleotide sequence ID" value="NZ_JANZXA010000015.1"/>
</dbReference>
<keyword evidence="2" id="KW-0328">Glycosyltransferase</keyword>
<dbReference type="EMBL" id="JANZXA010000015">
    <property type="protein sequence ID" value="MCT2401500.1"/>
    <property type="molecule type" value="Genomic_DNA"/>
</dbReference>
<gene>
    <name evidence="2" type="ORF">NZK81_18260</name>
</gene>
<dbReference type="Proteomes" id="UP001165583">
    <property type="component" value="Unassembled WGS sequence"/>
</dbReference>
<dbReference type="Pfam" id="PF00535">
    <property type="entry name" value="Glycos_transf_2"/>
    <property type="match status" value="1"/>
</dbReference>
<organism evidence="2 3">
    <name type="scientific">Novosphingobium mangrovi</name>
    <name type="common">ex Huang et al. 2023</name>
    <dbReference type="NCBI Taxonomy" id="2976432"/>
    <lineage>
        <taxon>Bacteria</taxon>
        <taxon>Pseudomonadati</taxon>
        <taxon>Pseudomonadota</taxon>
        <taxon>Alphaproteobacteria</taxon>
        <taxon>Sphingomonadales</taxon>
        <taxon>Sphingomonadaceae</taxon>
        <taxon>Novosphingobium</taxon>
    </lineage>
</organism>
<dbReference type="EC" id="2.4.-.-" evidence="2"/>
<dbReference type="Gene3D" id="3.90.550.10">
    <property type="entry name" value="Spore Coat Polysaccharide Biosynthesis Protein SpsA, Chain A"/>
    <property type="match status" value="1"/>
</dbReference>
<dbReference type="SUPFAM" id="SSF53448">
    <property type="entry name" value="Nucleotide-diphospho-sugar transferases"/>
    <property type="match status" value="1"/>
</dbReference>
<comment type="caution">
    <text evidence="2">The sequence shown here is derived from an EMBL/GenBank/DDBJ whole genome shotgun (WGS) entry which is preliminary data.</text>
</comment>
<name>A0ABT2I9K3_9SPHN</name>